<protein>
    <recommendedName>
        <fullName evidence="5">Pseudouridine synthase</fullName>
        <ecNumber evidence="5">5.4.99.-</ecNumber>
    </recommendedName>
</protein>
<dbReference type="PANTHER" id="PTHR21600">
    <property type="entry name" value="MITOCHONDRIAL RNA PSEUDOURIDINE SYNTHASE"/>
    <property type="match status" value="1"/>
</dbReference>
<dbReference type="CDD" id="cd00165">
    <property type="entry name" value="S4"/>
    <property type="match status" value="1"/>
</dbReference>
<dbReference type="EC" id="5.4.99.-" evidence="5"/>
<dbReference type="PROSITE" id="PS50889">
    <property type="entry name" value="S4"/>
    <property type="match status" value="1"/>
</dbReference>
<comment type="caution">
    <text evidence="7">The sequence shown here is derived from an EMBL/GenBank/DDBJ whole genome shotgun (WGS) entry which is preliminary data.</text>
</comment>
<evidence type="ECO:0000256" key="2">
    <source>
        <dbReference type="ARBA" id="ARBA00010876"/>
    </source>
</evidence>
<accession>A0ABT1Y139</accession>
<sequence length="310" mass="34450">MAATEGKNVTFTVDEEHAAKRLDLVLTKLQPGLSRSRIQKLIKDGDVFVNGQTVKANFCPARGDEISLNIPEPKELEVKAEKIPFQVVYEDEDLMVVNKPQGMVVHPAAGNYEGTLVNALLYYCQDLSGINGVIRPGIVHRIDKDTSGLLLVAKNDFAHVGLARQIKDHSLTRIYYALVHGSVAEPAGVIDAPIGRHPVQRKKMAVVMKNSKPAVTHYRVLERFHDYSLMEARLETGRTHQIRVHMSYLGYPVVGDPLYGPRKGNFGLTGQALHAAVIGFHHPRTGEYLEFAAPLPDYFEDLLLTLRKEA</sequence>
<dbReference type="RefSeq" id="WP_089610040.1">
    <property type="nucleotide sequence ID" value="NZ_CP022121.1"/>
</dbReference>
<dbReference type="InterPro" id="IPR006225">
    <property type="entry name" value="PsdUridine_synth_RluC/D"/>
</dbReference>
<dbReference type="SMART" id="SM00363">
    <property type="entry name" value="S4"/>
    <property type="match status" value="1"/>
</dbReference>
<feature type="domain" description="RNA-binding S4" evidence="6">
    <location>
        <begin position="20"/>
        <end position="84"/>
    </location>
</feature>
<evidence type="ECO:0000313" key="8">
    <source>
        <dbReference type="Proteomes" id="UP001524944"/>
    </source>
</evidence>
<dbReference type="InterPro" id="IPR006145">
    <property type="entry name" value="PsdUridine_synth_RsuA/RluA"/>
</dbReference>
<keyword evidence="4" id="KW-0694">RNA-binding</keyword>
<dbReference type="NCBIfam" id="TIGR00005">
    <property type="entry name" value="rluA_subfam"/>
    <property type="match status" value="1"/>
</dbReference>
<dbReference type="EMBL" id="JANPWE010000001">
    <property type="protein sequence ID" value="MCR6544587.1"/>
    <property type="molecule type" value="Genomic_DNA"/>
</dbReference>
<dbReference type="Pfam" id="PF01479">
    <property type="entry name" value="S4"/>
    <property type="match status" value="1"/>
</dbReference>
<evidence type="ECO:0000313" key="7">
    <source>
        <dbReference type="EMBL" id="MCR6544587.1"/>
    </source>
</evidence>
<dbReference type="PANTHER" id="PTHR21600:SF44">
    <property type="entry name" value="RIBOSOMAL LARGE SUBUNIT PSEUDOURIDINE SYNTHASE D"/>
    <property type="match status" value="1"/>
</dbReference>
<dbReference type="SUPFAM" id="SSF55174">
    <property type="entry name" value="Alpha-L RNA-binding motif"/>
    <property type="match status" value="1"/>
</dbReference>
<evidence type="ECO:0000256" key="3">
    <source>
        <dbReference type="ARBA" id="ARBA00023235"/>
    </source>
</evidence>
<comment type="catalytic activity">
    <reaction evidence="1 5">
        <text>a uridine in RNA = a pseudouridine in RNA</text>
        <dbReference type="Rhea" id="RHEA:48348"/>
        <dbReference type="Rhea" id="RHEA-COMP:12068"/>
        <dbReference type="Rhea" id="RHEA-COMP:12069"/>
        <dbReference type="ChEBI" id="CHEBI:65314"/>
        <dbReference type="ChEBI" id="CHEBI:65315"/>
    </reaction>
</comment>
<gene>
    <name evidence="7" type="ORF">NVS47_03500</name>
</gene>
<dbReference type="InterPro" id="IPR036986">
    <property type="entry name" value="S4_RNA-bd_sf"/>
</dbReference>
<dbReference type="InterPro" id="IPR050188">
    <property type="entry name" value="RluA_PseudoU_synthase"/>
</dbReference>
<evidence type="ECO:0000256" key="1">
    <source>
        <dbReference type="ARBA" id="ARBA00000073"/>
    </source>
</evidence>
<dbReference type="SUPFAM" id="SSF55120">
    <property type="entry name" value="Pseudouridine synthase"/>
    <property type="match status" value="1"/>
</dbReference>
<dbReference type="InterPro" id="IPR002942">
    <property type="entry name" value="S4_RNA-bd"/>
</dbReference>
<dbReference type="PROSITE" id="PS01129">
    <property type="entry name" value="PSI_RLU"/>
    <property type="match status" value="1"/>
</dbReference>
<name>A0ABT1Y139_9FIRM</name>
<organism evidence="7 8">
    <name type="scientific">Dehalobacterium formicoaceticum</name>
    <dbReference type="NCBI Taxonomy" id="51515"/>
    <lineage>
        <taxon>Bacteria</taxon>
        <taxon>Bacillati</taxon>
        <taxon>Bacillota</taxon>
        <taxon>Clostridia</taxon>
        <taxon>Eubacteriales</taxon>
        <taxon>Peptococcaceae</taxon>
        <taxon>Dehalobacterium</taxon>
    </lineage>
</organism>
<proteinExistence type="inferred from homology"/>
<evidence type="ECO:0000256" key="4">
    <source>
        <dbReference type="PROSITE-ProRule" id="PRU00182"/>
    </source>
</evidence>
<keyword evidence="3 5" id="KW-0413">Isomerase</keyword>
<dbReference type="Gene3D" id="3.10.290.10">
    <property type="entry name" value="RNA-binding S4 domain"/>
    <property type="match status" value="1"/>
</dbReference>
<keyword evidence="8" id="KW-1185">Reference proteome</keyword>
<dbReference type="InterPro" id="IPR006224">
    <property type="entry name" value="PsdUridine_synth_RluA-like_CS"/>
</dbReference>
<comment type="function">
    <text evidence="5">Responsible for synthesis of pseudouridine from uracil.</text>
</comment>
<dbReference type="CDD" id="cd02869">
    <property type="entry name" value="PseudoU_synth_RluA_like"/>
    <property type="match status" value="1"/>
</dbReference>
<dbReference type="Pfam" id="PF00849">
    <property type="entry name" value="PseudoU_synth_2"/>
    <property type="match status" value="1"/>
</dbReference>
<evidence type="ECO:0000256" key="5">
    <source>
        <dbReference type="RuleBase" id="RU362028"/>
    </source>
</evidence>
<reference evidence="7 8" key="1">
    <citation type="submission" date="2022-08" db="EMBL/GenBank/DDBJ databases">
        <title>Proteogenomics of the novel Dehalobacterium formicoaceticum strain EZ94 highlights a key role of methyltransferases during anaerobic dichloromethane degradation.</title>
        <authorList>
            <person name="Wasmund K."/>
        </authorList>
    </citation>
    <scope>NUCLEOTIDE SEQUENCE [LARGE SCALE GENOMIC DNA]</scope>
    <source>
        <strain evidence="7 8">EZ94</strain>
    </source>
</reference>
<dbReference type="Gene3D" id="3.30.2350.10">
    <property type="entry name" value="Pseudouridine synthase"/>
    <property type="match status" value="1"/>
</dbReference>
<comment type="similarity">
    <text evidence="2 5">Belongs to the pseudouridine synthase RluA family.</text>
</comment>
<evidence type="ECO:0000259" key="6">
    <source>
        <dbReference type="SMART" id="SM00363"/>
    </source>
</evidence>
<dbReference type="Proteomes" id="UP001524944">
    <property type="component" value="Unassembled WGS sequence"/>
</dbReference>
<dbReference type="InterPro" id="IPR020103">
    <property type="entry name" value="PsdUridine_synth_cat_dom_sf"/>
</dbReference>